<comment type="caution">
    <text evidence="3">The sequence shown here is derived from an EMBL/GenBank/DDBJ whole genome shotgun (WGS) entry which is preliminary data.</text>
</comment>
<dbReference type="EMBL" id="JACHXY010000001">
    <property type="protein sequence ID" value="MBB3157587.1"/>
    <property type="molecule type" value="Genomic_DNA"/>
</dbReference>
<evidence type="ECO:0000313" key="4">
    <source>
        <dbReference type="Proteomes" id="UP000543579"/>
    </source>
</evidence>
<reference evidence="3 4" key="1">
    <citation type="submission" date="2020-08" db="EMBL/GenBank/DDBJ databases">
        <title>Genomic Encyclopedia of Type Strains, Phase III (KMG-III): the genomes of soil and plant-associated and newly described type strains.</title>
        <authorList>
            <person name="Whitman W."/>
        </authorList>
    </citation>
    <scope>NUCLEOTIDE SEQUENCE [LARGE SCALE GENOMIC DNA]</scope>
    <source>
        <strain evidence="3 4">CECT 8356</strain>
    </source>
</reference>
<feature type="transmembrane region" description="Helical" evidence="2">
    <location>
        <begin position="27"/>
        <end position="47"/>
    </location>
</feature>
<dbReference type="AlphaFoldDB" id="A0A7W5GFV4"/>
<gene>
    <name evidence="3" type="ORF">FHS07_001271</name>
</gene>
<feature type="compositionally biased region" description="Low complexity" evidence="1">
    <location>
        <begin position="10"/>
        <end position="19"/>
    </location>
</feature>
<keyword evidence="2" id="KW-1133">Transmembrane helix</keyword>
<organism evidence="3 4">
    <name type="scientific">Microbacterium proteolyticum</name>
    <dbReference type="NCBI Taxonomy" id="1572644"/>
    <lineage>
        <taxon>Bacteria</taxon>
        <taxon>Bacillati</taxon>
        <taxon>Actinomycetota</taxon>
        <taxon>Actinomycetes</taxon>
        <taxon>Micrococcales</taxon>
        <taxon>Microbacteriaceae</taxon>
        <taxon>Microbacterium</taxon>
    </lineage>
</organism>
<feature type="region of interest" description="Disordered" evidence="1">
    <location>
        <begin position="1"/>
        <end position="25"/>
    </location>
</feature>
<proteinExistence type="predicted"/>
<dbReference type="Proteomes" id="UP000543579">
    <property type="component" value="Unassembled WGS sequence"/>
</dbReference>
<evidence type="ECO:0000256" key="2">
    <source>
        <dbReference type="SAM" id="Phobius"/>
    </source>
</evidence>
<accession>A0A7W5GFV4</accession>
<keyword evidence="2" id="KW-0472">Membrane</keyword>
<name>A0A7W5GFV4_9MICO</name>
<evidence type="ECO:0000313" key="3">
    <source>
        <dbReference type="EMBL" id="MBB3157587.1"/>
    </source>
</evidence>
<dbReference type="RefSeq" id="WP_183418979.1">
    <property type="nucleotide sequence ID" value="NZ_JACHXY010000001.1"/>
</dbReference>
<feature type="region of interest" description="Disordered" evidence="1">
    <location>
        <begin position="54"/>
        <end position="89"/>
    </location>
</feature>
<keyword evidence="2" id="KW-0812">Transmembrane</keyword>
<sequence length="191" mass="18958">MTHPEDPSQTPDATASDPASPRPPRRAVLAVGTVLVLGGIALAIWAVTATGSTAPEAQPTSAGTVSTASTPPAAEAAPTPAPAASTPLSIPTDGPVISAFSVEPAVAACPDDRASTLPLTFSWTSESAERAWIGVGTSDASAQPAAEVDLSSAGFSGLVFACSDADQVFTLTVQGATGTVSETISLTRELD</sequence>
<evidence type="ECO:0000256" key="1">
    <source>
        <dbReference type="SAM" id="MobiDB-lite"/>
    </source>
</evidence>
<protein>
    <submittedName>
        <fullName evidence="3">Uncharacterized protein</fullName>
    </submittedName>
</protein>
<feature type="compositionally biased region" description="Low complexity" evidence="1">
    <location>
        <begin position="59"/>
        <end position="89"/>
    </location>
</feature>